<organism evidence="3 4">
    <name type="scientific">Lachancea mirantina</name>
    <dbReference type="NCBI Taxonomy" id="1230905"/>
    <lineage>
        <taxon>Eukaryota</taxon>
        <taxon>Fungi</taxon>
        <taxon>Dikarya</taxon>
        <taxon>Ascomycota</taxon>
        <taxon>Saccharomycotina</taxon>
        <taxon>Saccharomycetes</taxon>
        <taxon>Saccharomycetales</taxon>
        <taxon>Saccharomycetaceae</taxon>
        <taxon>Lachancea</taxon>
    </lineage>
</organism>
<feature type="transmembrane region" description="Helical" evidence="1">
    <location>
        <begin position="550"/>
        <end position="573"/>
    </location>
</feature>
<dbReference type="PROSITE" id="PS50156">
    <property type="entry name" value="SSD"/>
    <property type="match status" value="1"/>
</dbReference>
<reference evidence="3 4" key="1">
    <citation type="submission" date="2016-03" db="EMBL/GenBank/DDBJ databases">
        <authorList>
            <person name="Devillers H."/>
        </authorList>
    </citation>
    <scope>NUCLEOTIDE SEQUENCE [LARGE SCALE GENOMIC DNA]</scope>
    <source>
        <strain evidence="3">CBS 11717</strain>
    </source>
</reference>
<sequence>MVFMRSVRLLIKRFCFKISQWSIQSPSICITLAALIFFTLSFPVLFRTSDFGVFAGGYFGKVDVRPVVENETDFFSLAQIYYRRHDDQNVLRRDFLLKALALEKHMLSNVSNNVVDFVESPFRLWNNSLPTVQADASPLRTINLNSRQLSRGVFRNVLKVNTYVSAAKALVTSLITRETNSKILLEALSDNAARLNAISNVTHFSILSATGNGEQATTNDLVEISVTGVNKADYAILAFLFIFVTYTFVRSEFERWPLKFRATIAIATSVGLLFSIASSLTLTHLAFKNCGENVPLIFMVVPVLVYALDGEARFLRNTAWLFSHDVEDSLEIRSLEFLQRTYLKATFTACYESLKGITAMHFVCCLMFPFNGKASMFIVSATLIHFILRFTFGTALISLDINRLRNHDFYVDRGVPTLDTNKSSPHNRLTHQIKQYLFSRSSFSKYRILWVLFYQILLNWRFRIARSASISFFSSSLNGASATFPGFELRSISLQFLQRYGSGKYLITRLSSGQFQAIDYDNEAIAKLASHPQFANDLAAVYSYHFDSLFFFHFVVALVLFAASSLLMVRVILPRLESDAPFQKMSHKSKEDDNGVFVKSTKQRDPGTFSVKELSAAGHSLDIIKICASHCPFIVSASMDRGLKVWSPLLTPVPVPTDIPLPRSLWPLSKIEMSDDGSHIAFFNQTGSVTCWSRKQMAFIWSIQIEDLAPGPLECHFRLKTIPAFMKRKAMLKRSQKEADADSHARPTLSRRSSVTSVLSMQSVGAGPGLVLKSVTVPYGDNLALPDEDEVNELVVVSSQGTIFCIDIQGNVERYSISNSEQKQRLITCKRLQTPRVNDRLVSHDEYGNLFISTVVNNKWKTRKVNIMRGAFNKGRKLMTPASLNAQENASLERNDAKDTPIIADEFCLSVVPFVGMILITNKNKAELVDAQTGTSIKFFQLSDPVLTSLKVFHDEPTHCRFCGYASVGSFSIAYENANKELNLHTFQLESRTKNSICLRVDRDPREIRCLGMDSVVEKRYTIPDTENWNVTDSNFLIGVRRKANKEVTEVCTSSASTLLTHSSMTEAIKRTNIPPKKVQTKTSVDYCISEIWEGWTMSVNGTVTSHSIPFGENGLLTTKIGPAEKFGTKAIVVAFGNIMKVLFLGHEDLLMNFEGDTNEDETGLKFVNKRRTRIASRKYPND</sequence>
<dbReference type="OrthoDB" id="1914839at2759"/>
<proteinExistence type="predicted"/>
<dbReference type="AlphaFoldDB" id="A0A1G4IQG5"/>
<evidence type="ECO:0000313" key="3">
    <source>
        <dbReference type="EMBL" id="SCU78824.1"/>
    </source>
</evidence>
<accession>A0A1G4IQG5</accession>
<feature type="domain" description="SSD" evidence="2">
    <location>
        <begin position="239"/>
        <end position="399"/>
    </location>
</feature>
<feature type="transmembrane region" description="Helical" evidence="1">
    <location>
        <begin position="376"/>
        <end position="399"/>
    </location>
</feature>
<feature type="transmembrane region" description="Helical" evidence="1">
    <location>
        <begin position="293"/>
        <end position="309"/>
    </location>
</feature>
<name>A0A1G4IQG5_9SACH</name>
<evidence type="ECO:0000259" key="2">
    <source>
        <dbReference type="PROSITE" id="PS50156"/>
    </source>
</evidence>
<dbReference type="SUPFAM" id="SSF50978">
    <property type="entry name" value="WD40 repeat-like"/>
    <property type="match status" value="1"/>
</dbReference>
<keyword evidence="1" id="KW-0472">Membrane</keyword>
<evidence type="ECO:0000256" key="1">
    <source>
        <dbReference type="SAM" id="Phobius"/>
    </source>
</evidence>
<keyword evidence="4" id="KW-1185">Reference proteome</keyword>
<feature type="transmembrane region" description="Helical" evidence="1">
    <location>
        <begin position="234"/>
        <end position="251"/>
    </location>
</feature>
<feature type="transmembrane region" description="Helical" evidence="1">
    <location>
        <begin position="263"/>
        <end position="287"/>
    </location>
</feature>
<keyword evidence="1" id="KW-1133">Transmembrane helix</keyword>
<dbReference type="EMBL" id="LT598462">
    <property type="protein sequence ID" value="SCU78824.1"/>
    <property type="molecule type" value="Genomic_DNA"/>
</dbReference>
<gene>
    <name evidence="3" type="ORF">LAMI_0A06128G</name>
</gene>
<dbReference type="Proteomes" id="UP000191024">
    <property type="component" value="Chromosome A"/>
</dbReference>
<keyword evidence="1" id="KW-0812">Transmembrane</keyword>
<feature type="transmembrane region" description="Helical" evidence="1">
    <location>
        <begin position="21"/>
        <end position="46"/>
    </location>
</feature>
<dbReference type="InterPro" id="IPR000731">
    <property type="entry name" value="SSD"/>
</dbReference>
<evidence type="ECO:0000313" key="4">
    <source>
        <dbReference type="Proteomes" id="UP000191024"/>
    </source>
</evidence>
<protein>
    <submittedName>
        <fullName evidence="3">LAMI_0A06128g1_1</fullName>
    </submittedName>
</protein>
<dbReference type="STRING" id="1230905.A0A1G4IQG5"/>
<dbReference type="InterPro" id="IPR036322">
    <property type="entry name" value="WD40_repeat_dom_sf"/>
</dbReference>